<name>A0A4Z2IH77_9TELE</name>
<gene>
    <name evidence="2" type="ORF">EYF80_012424</name>
</gene>
<evidence type="ECO:0000313" key="3">
    <source>
        <dbReference type="Proteomes" id="UP000314294"/>
    </source>
</evidence>
<dbReference type="AlphaFoldDB" id="A0A4Z2IH77"/>
<comment type="caution">
    <text evidence="2">The sequence shown here is derived from an EMBL/GenBank/DDBJ whole genome shotgun (WGS) entry which is preliminary data.</text>
</comment>
<organism evidence="2 3">
    <name type="scientific">Liparis tanakae</name>
    <name type="common">Tanaka's snailfish</name>
    <dbReference type="NCBI Taxonomy" id="230148"/>
    <lineage>
        <taxon>Eukaryota</taxon>
        <taxon>Metazoa</taxon>
        <taxon>Chordata</taxon>
        <taxon>Craniata</taxon>
        <taxon>Vertebrata</taxon>
        <taxon>Euteleostomi</taxon>
        <taxon>Actinopterygii</taxon>
        <taxon>Neopterygii</taxon>
        <taxon>Teleostei</taxon>
        <taxon>Neoteleostei</taxon>
        <taxon>Acanthomorphata</taxon>
        <taxon>Eupercaria</taxon>
        <taxon>Perciformes</taxon>
        <taxon>Cottioidei</taxon>
        <taxon>Cottales</taxon>
        <taxon>Liparidae</taxon>
        <taxon>Liparis</taxon>
    </lineage>
</organism>
<accession>A0A4Z2IH77</accession>
<dbReference type="EMBL" id="SRLO01000084">
    <property type="protein sequence ID" value="TNN77310.1"/>
    <property type="molecule type" value="Genomic_DNA"/>
</dbReference>
<protein>
    <submittedName>
        <fullName evidence="2">Uncharacterized protein</fullName>
    </submittedName>
</protein>
<sequence length="83" mass="8856">MEDLRVNVCWLRGGGGVSPAKGGRRPTRYSSGWQPEHRGLPGAEDNIAASTSIFSSKVHSLTAAMAAPRVSRRSVKGMSQKTC</sequence>
<evidence type="ECO:0000256" key="1">
    <source>
        <dbReference type="SAM" id="MobiDB-lite"/>
    </source>
</evidence>
<reference evidence="2 3" key="1">
    <citation type="submission" date="2019-03" db="EMBL/GenBank/DDBJ databases">
        <title>First draft genome of Liparis tanakae, snailfish: a comprehensive survey of snailfish specific genes.</title>
        <authorList>
            <person name="Kim W."/>
            <person name="Song I."/>
            <person name="Jeong J.-H."/>
            <person name="Kim D."/>
            <person name="Kim S."/>
            <person name="Ryu S."/>
            <person name="Song J.Y."/>
            <person name="Lee S.K."/>
        </authorList>
    </citation>
    <scope>NUCLEOTIDE SEQUENCE [LARGE SCALE GENOMIC DNA]</scope>
    <source>
        <tissue evidence="2">Muscle</tissue>
    </source>
</reference>
<keyword evidence="3" id="KW-1185">Reference proteome</keyword>
<proteinExistence type="predicted"/>
<evidence type="ECO:0000313" key="2">
    <source>
        <dbReference type="EMBL" id="TNN77310.1"/>
    </source>
</evidence>
<dbReference type="Proteomes" id="UP000314294">
    <property type="component" value="Unassembled WGS sequence"/>
</dbReference>
<feature type="region of interest" description="Disordered" evidence="1">
    <location>
        <begin position="15"/>
        <end position="39"/>
    </location>
</feature>